<organism evidence="2">
    <name type="scientific">Cacopsylla melanoneura</name>
    <dbReference type="NCBI Taxonomy" id="428564"/>
    <lineage>
        <taxon>Eukaryota</taxon>
        <taxon>Metazoa</taxon>
        <taxon>Ecdysozoa</taxon>
        <taxon>Arthropoda</taxon>
        <taxon>Hexapoda</taxon>
        <taxon>Insecta</taxon>
        <taxon>Pterygota</taxon>
        <taxon>Neoptera</taxon>
        <taxon>Paraneoptera</taxon>
        <taxon>Hemiptera</taxon>
        <taxon>Sternorrhyncha</taxon>
        <taxon>Psylloidea</taxon>
        <taxon>Psyllidae</taxon>
        <taxon>Psyllinae</taxon>
        <taxon>Cacopsylla</taxon>
    </lineage>
</organism>
<dbReference type="AlphaFoldDB" id="A0A8D8QLB8"/>
<name>A0A8D8QLB8_9HEMI</name>
<evidence type="ECO:0000256" key="1">
    <source>
        <dbReference type="SAM" id="SignalP"/>
    </source>
</evidence>
<feature type="chain" id="PRO_5034570023" evidence="1">
    <location>
        <begin position="23"/>
        <end position="274"/>
    </location>
</feature>
<accession>A0A8D8QLB8</accession>
<protein>
    <submittedName>
        <fullName evidence="2">Uncharacterized protein</fullName>
    </submittedName>
</protein>
<dbReference type="EMBL" id="HBUF01083056">
    <property type="protein sequence ID" value="CAG6633570.1"/>
    <property type="molecule type" value="Transcribed_RNA"/>
</dbReference>
<sequence>MWNKINLWIALWIATFAVLVDSFEFSTIQYNHTGTPFDIDDNTKGLMDDFRLNKSFFFNWGKERINLTKYLFEHNKKNAHWSNVISIDEPEDQEVFERYHDKQGETFLDEMIKELDDKVANDFPIKFRIIFELYGNQSKTDRLYRSFDSMMRVRKMIVKDFEDFAERRILKLPIMQKRYFRSLLFYNCNLENISELRHYIRSYFKLEDDIDEDMKVQQKNLRKILASILDALHNQYYLDFQRDLELRFLKSNMSTFNYTRPFVQDHKTTYFNIP</sequence>
<proteinExistence type="predicted"/>
<evidence type="ECO:0000313" key="2">
    <source>
        <dbReference type="EMBL" id="CAG6633570.1"/>
    </source>
</evidence>
<feature type="signal peptide" evidence="1">
    <location>
        <begin position="1"/>
        <end position="22"/>
    </location>
</feature>
<reference evidence="2" key="1">
    <citation type="submission" date="2021-05" db="EMBL/GenBank/DDBJ databases">
        <authorList>
            <person name="Alioto T."/>
            <person name="Alioto T."/>
            <person name="Gomez Garrido J."/>
        </authorList>
    </citation>
    <scope>NUCLEOTIDE SEQUENCE</scope>
</reference>
<keyword evidence="1" id="KW-0732">Signal</keyword>